<dbReference type="EMBL" id="MDHH01000001">
    <property type="protein sequence ID" value="OUE05033.1"/>
    <property type="molecule type" value="Genomic_DNA"/>
</dbReference>
<reference evidence="2 3" key="1">
    <citation type="submission" date="2016-08" db="EMBL/GenBank/DDBJ databases">
        <title>Genome sequence of Clavibacter michiganensis subsp. michiganensis strain CASJ007.</title>
        <authorList>
            <person name="Thapa S.P."/>
            <person name="Coaker G."/>
        </authorList>
    </citation>
    <scope>NUCLEOTIDE SEQUENCE [LARGE SCALE GENOMIC DNA]</scope>
    <source>
        <strain evidence="2">CASJ007</strain>
    </source>
</reference>
<evidence type="ECO:0000313" key="3">
    <source>
        <dbReference type="Proteomes" id="UP000195062"/>
    </source>
</evidence>
<sequence>MTSSQPSLRSLTTETPAGPSRVKYLPPSGSAVFAQSATDELTAMLSGAMRVA</sequence>
<protein>
    <submittedName>
        <fullName evidence="2">Uncharacterized protein</fullName>
    </submittedName>
</protein>
<evidence type="ECO:0000256" key="1">
    <source>
        <dbReference type="SAM" id="MobiDB-lite"/>
    </source>
</evidence>
<feature type="region of interest" description="Disordered" evidence="1">
    <location>
        <begin position="1"/>
        <end position="23"/>
    </location>
</feature>
<name>A0A251XPB4_CLAMM</name>
<dbReference type="Proteomes" id="UP000195062">
    <property type="component" value="Unassembled WGS sequence"/>
</dbReference>
<gene>
    <name evidence="2" type="ORF">CMMCAS07_08790</name>
</gene>
<proteinExistence type="predicted"/>
<accession>A0A251XPB4</accession>
<dbReference type="AlphaFoldDB" id="A0A251XPB4"/>
<comment type="caution">
    <text evidence="2">The sequence shown here is derived from an EMBL/GenBank/DDBJ whole genome shotgun (WGS) entry which is preliminary data.</text>
</comment>
<feature type="compositionally biased region" description="Polar residues" evidence="1">
    <location>
        <begin position="1"/>
        <end position="15"/>
    </location>
</feature>
<evidence type="ECO:0000313" key="2">
    <source>
        <dbReference type="EMBL" id="OUE05033.1"/>
    </source>
</evidence>
<keyword evidence="3" id="KW-1185">Reference proteome</keyword>
<organism evidence="2 3">
    <name type="scientific">Clavibacter michiganensis subsp. michiganensis</name>
    <dbReference type="NCBI Taxonomy" id="33013"/>
    <lineage>
        <taxon>Bacteria</taxon>
        <taxon>Bacillati</taxon>
        <taxon>Actinomycetota</taxon>
        <taxon>Actinomycetes</taxon>
        <taxon>Micrococcales</taxon>
        <taxon>Microbacteriaceae</taxon>
        <taxon>Clavibacter</taxon>
    </lineage>
</organism>